<dbReference type="InterPro" id="IPR050251">
    <property type="entry name" value="HpcH-HpaI_aldolase"/>
</dbReference>
<dbReference type="Gene3D" id="3.20.20.60">
    <property type="entry name" value="Phosphoenolpyruvate-binding domains"/>
    <property type="match status" value="1"/>
</dbReference>
<dbReference type="Proteomes" id="UP001589619">
    <property type="component" value="Unassembled WGS sequence"/>
</dbReference>
<dbReference type="PANTHER" id="PTHR30502:SF0">
    <property type="entry name" value="PHOSPHOENOLPYRUVATE CARBOXYLASE FAMILY PROTEIN"/>
    <property type="match status" value="1"/>
</dbReference>
<evidence type="ECO:0000256" key="3">
    <source>
        <dbReference type="ARBA" id="ARBA00023239"/>
    </source>
</evidence>
<reference evidence="5 6" key="1">
    <citation type="submission" date="2024-09" db="EMBL/GenBank/DDBJ databases">
        <authorList>
            <person name="Sun Q."/>
            <person name="Mori K."/>
        </authorList>
    </citation>
    <scope>NUCLEOTIDE SEQUENCE [LARGE SCALE GENOMIC DNA]</scope>
    <source>
        <strain evidence="5 6">JCM 12520</strain>
    </source>
</reference>
<evidence type="ECO:0000313" key="6">
    <source>
        <dbReference type="Proteomes" id="UP001589619"/>
    </source>
</evidence>
<evidence type="ECO:0000256" key="1">
    <source>
        <dbReference type="ARBA" id="ARBA00005568"/>
    </source>
</evidence>
<dbReference type="InterPro" id="IPR005000">
    <property type="entry name" value="Aldolase/citrate-lyase_domain"/>
</dbReference>
<dbReference type="PANTHER" id="PTHR30502">
    <property type="entry name" value="2-KETO-3-DEOXY-L-RHAMNONATE ALDOLASE"/>
    <property type="match status" value="1"/>
</dbReference>
<keyword evidence="2" id="KW-0479">Metal-binding</keyword>
<keyword evidence="6" id="KW-1185">Reference proteome</keyword>
<feature type="domain" description="HpcH/HpaI aldolase/citrate lyase" evidence="4">
    <location>
        <begin position="32"/>
        <end position="239"/>
    </location>
</feature>
<dbReference type="SUPFAM" id="SSF51621">
    <property type="entry name" value="Phosphoenolpyruvate/pyruvate domain"/>
    <property type="match status" value="1"/>
</dbReference>
<evidence type="ECO:0000259" key="4">
    <source>
        <dbReference type="Pfam" id="PF03328"/>
    </source>
</evidence>
<proteinExistence type="inferred from homology"/>
<gene>
    <name evidence="5" type="ORF">ACFFNY_03655</name>
</gene>
<keyword evidence="3 5" id="KW-0456">Lyase</keyword>
<evidence type="ECO:0000313" key="5">
    <source>
        <dbReference type="EMBL" id="MFB9750659.1"/>
    </source>
</evidence>
<dbReference type="InterPro" id="IPR040442">
    <property type="entry name" value="Pyrv_kinase-like_dom_sf"/>
</dbReference>
<protein>
    <submittedName>
        <fullName evidence="5">HpcH/HpaI aldolase/citrate lyase family protein</fullName>
    </submittedName>
</protein>
<accession>A0ABV5VQW0</accession>
<name>A0ABV5VQW0_9BACL</name>
<comment type="caution">
    <text evidence="5">The sequence shown here is derived from an EMBL/GenBank/DDBJ whole genome shotgun (WGS) entry which is preliminary data.</text>
</comment>
<dbReference type="EMBL" id="JBHMAG010000004">
    <property type="protein sequence ID" value="MFB9750659.1"/>
    <property type="molecule type" value="Genomic_DNA"/>
</dbReference>
<comment type="similarity">
    <text evidence="1">Belongs to the HpcH/HpaI aldolase family.</text>
</comment>
<organism evidence="5 6">
    <name type="scientific">Paenibacillus hodogayensis</name>
    <dbReference type="NCBI Taxonomy" id="279208"/>
    <lineage>
        <taxon>Bacteria</taxon>
        <taxon>Bacillati</taxon>
        <taxon>Bacillota</taxon>
        <taxon>Bacilli</taxon>
        <taxon>Bacillales</taxon>
        <taxon>Paenibacillaceae</taxon>
        <taxon>Paenibacillus</taxon>
    </lineage>
</organism>
<evidence type="ECO:0000256" key="2">
    <source>
        <dbReference type="ARBA" id="ARBA00022723"/>
    </source>
</evidence>
<dbReference type="GO" id="GO:0016829">
    <property type="term" value="F:lyase activity"/>
    <property type="evidence" value="ECO:0007669"/>
    <property type="project" value="UniProtKB-KW"/>
</dbReference>
<dbReference type="InterPro" id="IPR015813">
    <property type="entry name" value="Pyrv/PenolPyrv_kinase-like_dom"/>
</dbReference>
<sequence length="252" mass="27755">MAILQALPLAVAHVSRTVLSELYSPNIPVLLQTCGFDYFIADCEHGYFDYGAIAALAAVSRQAGIRMIVRLPGISREYILKYMDMGVAGLLVPMVSHADEIRQVVEYATYEPLGRRGISTKRAHNDYWCTDLTAYMEKANQETIILAQIETKEGLQNIQAIAETKGLSGLVAGPNDLSSDMGIPMQYGHPLFQQAIGRIYRHASDVNKIAGIITSDITLLMQSRQLGMRMLTWSSELGMIMKGAEAGLKELN</sequence>
<dbReference type="Pfam" id="PF03328">
    <property type="entry name" value="HpcH_HpaI"/>
    <property type="match status" value="1"/>
</dbReference>